<name>A0A1G2DEE0_9BACT</name>
<evidence type="ECO:0000313" key="5">
    <source>
        <dbReference type="Proteomes" id="UP000178099"/>
    </source>
</evidence>
<dbReference type="PROSITE" id="PS50110">
    <property type="entry name" value="RESPONSE_REGULATORY"/>
    <property type="match status" value="1"/>
</dbReference>
<dbReference type="Gene3D" id="3.40.50.2300">
    <property type="match status" value="1"/>
</dbReference>
<dbReference type="PANTHER" id="PTHR44591">
    <property type="entry name" value="STRESS RESPONSE REGULATOR PROTEIN 1"/>
    <property type="match status" value="1"/>
</dbReference>
<accession>A0A1G2DEE0</accession>
<protein>
    <recommendedName>
        <fullName evidence="3">Response regulatory domain-containing protein</fullName>
    </recommendedName>
</protein>
<evidence type="ECO:0000256" key="1">
    <source>
        <dbReference type="ARBA" id="ARBA00022553"/>
    </source>
</evidence>
<dbReference type="PANTHER" id="PTHR44591:SF3">
    <property type="entry name" value="RESPONSE REGULATORY DOMAIN-CONTAINING PROTEIN"/>
    <property type="match status" value="1"/>
</dbReference>
<dbReference type="SUPFAM" id="SSF52172">
    <property type="entry name" value="CheY-like"/>
    <property type="match status" value="1"/>
</dbReference>
<proteinExistence type="predicted"/>
<evidence type="ECO:0000256" key="2">
    <source>
        <dbReference type="PROSITE-ProRule" id="PRU00169"/>
    </source>
</evidence>
<feature type="non-terminal residue" evidence="4">
    <location>
        <position position="1"/>
    </location>
</feature>
<dbReference type="InterPro" id="IPR050595">
    <property type="entry name" value="Bact_response_regulator"/>
</dbReference>
<evidence type="ECO:0000259" key="3">
    <source>
        <dbReference type="PROSITE" id="PS50110"/>
    </source>
</evidence>
<comment type="caution">
    <text evidence="2">Lacks conserved residue(s) required for the propagation of feature annotation.</text>
</comment>
<evidence type="ECO:0000313" key="4">
    <source>
        <dbReference type="EMBL" id="OGZ11148.1"/>
    </source>
</evidence>
<dbReference type="InterPro" id="IPR011006">
    <property type="entry name" value="CheY-like_superfamily"/>
</dbReference>
<reference evidence="4 5" key="1">
    <citation type="journal article" date="2016" name="Nat. Commun.">
        <title>Thousands of microbial genomes shed light on interconnected biogeochemical processes in an aquifer system.</title>
        <authorList>
            <person name="Anantharaman K."/>
            <person name="Brown C.T."/>
            <person name="Hug L.A."/>
            <person name="Sharon I."/>
            <person name="Castelle C.J."/>
            <person name="Probst A.J."/>
            <person name="Thomas B.C."/>
            <person name="Singh A."/>
            <person name="Wilkins M.J."/>
            <person name="Karaoz U."/>
            <person name="Brodie E.L."/>
            <person name="Williams K.H."/>
            <person name="Hubbard S.S."/>
            <person name="Banfield J.F."/>
        </authorList>
    </citation>
    <scope>NUCLEOTIDE SEQUENCE [LARGE SCALE GENOMIC DNA]</scope>
</reference>
<sequence>DGVEGLALAKQYKPDVIFTGIMMPNMTGFEMMQRLKEDPNTAAIPVMISSHLGREADHVEAEKLGAKAFVVRGLVSPRQVVTLVLKLLDTKVFEETFQVVVDPEQLDAPKLQKYLHVPSRPLVFELTPGLSGESGGFIARFVHDAGGASKKEKDQEGRS</sequence>
<comment type="caution">
    <text evidence="4">The sequence shown here is derived from an EMBL/GenBank/DDBJ whole genome shotgun (WGS) entry which is preliminary data.</text>
</comment>
<keyword evidence="1" id="KW-0597">Phosphoprotein</keyword>
<gene>
    <name evidence="4" type="ORF">A3D67_02340</name>
</gene>
<feature type="domain" description="Response regulatory" evidence="3">
    <location>
        <begin position="1"/>
        <end position="87"/>
    </location>
</feature>
<dbReference type="InterPro" id="IPR001789">
    <property type="entry name" value="Sig_transdc_resp-reg_receiver"/>
</dbReference>
<dbReference type="Pfam" id="PF00072">
    <property type="entry name" value="Response_reg"/>
    <property type="match status" value="1"/>
</dbReference>
<dbReference type="GO" id="GO:0000160">
    <property type="term" value="P:phosphorelay signal transduction system"/>
    <property type="evidence" value="ECO:0007669"/>
    <property type="project" value="InterPro"/>
</dbReference>
<organism evidence="4 5">
    <name type="scientific">Candidatus Lloydbacteria bacterium RIFCSPHIGHO2_02_FULL_51_22</name>
    <dbReference type="NCBI Taxonomy" id="1798663"/>
    <lineage>
        <taxon>Bacteria</taxon>
        <taxon>Candidatus Lloydiibacteriota</taxon>
    </lineage>
</organism>
<dbReference type="Proteomes" id="UP000178099">
    <property type="component" value="Unassembled WGS sequence"/>
</dbReference>
<dbReference type="EMBL" id="MHLN01000024">
    <property type="protein sequence ID" value="OGZ11148.1"/>
    <property type="molecule type" value="Genomic_DNA"/>
</dbReference>
<dbReference type="AlphaFoldDB" id="A0A1G2DEE0"/>